<evidence type="ECO:0000259" key="5">
    <source>
        <dbReference type="PROSITE" id="PS51078"/>
    </source>
</evidence>
<dbReference type="GO" id="GO:0003700">
    <property type="term" value="F:DNA-binding transcription factor activity"/>
    <property type="evidence" value="ECO:0007669"/>
    <property type="project" value="TreeGrafter"/>
</dbReference>
<dbReference type="Gene3D" id="3.30.450.40">
    <property type="match status" value="1"/>
</dbReference>
<dbReference type="InterPro" id="IPR050707">
    <property type="entry name" value="HTH_MetabolicPath_Reg"/>
</dbReference>
<gene>
    <name evidence="6" type="ORF">H8R02_14395</name>
</gene>
<dbReference type="InterPro" id="IPR029016">
    <property type="entry name" value="GAF-like_dom_sf"/>
</dbReference>
<dbReference type="SUPFAM" id="SSF55781">
    <property type="entry name" value="GAF domain-like"/>
    <property type="match status" value="1"/>
</dbReference>
<dbReference type="SUPFAM" id="SSF46785">
    <property type="entry name" value="Winged helix' DNA-binding domain"/>
    <property type="match status" value="1"/>
</dbReference>
<dbReference type="InterPro" id="IPR005471">
    <property type="entry name" value="Tscrpt_reg_IclR_N"/>
</dbReference>
<evidence type="ECO:0000259" key="4">
    <source>
        <dbReference type="PROSITE" id="PS51077"/>
    </source>
</evidence>
<dbReference type="PANTHER" id="PTHR30136:SF8">
    <property type="entry name" value="TRANSCRIPTIONAL REGULATORY PROTEIN"/>
    <property type="match status" value="1"/>
</dbReference>
<evidence type="ECO:0000256" key="3">
    <source>
        <dbReference type="ARBA" id="ARBA00023163"/>
    </source>
</evidence>
<feature type="domain" description="HTH iclR-type" evidence="4">
    <location>
        <begin position="18"/>
        <end position="80"/>
    </location>
</feature>
<keyword evidence="7" id="KW-1185">Reference proteome</keyword>
<dbReference type="PROSITE" id="PS51078">
    <property type="entry name" value="ICLR_ED"/>
    <property type="match status" value="1"/>
</dbReference>
<dbReference type="SMART" id="SM00346">
    <property type="entry name" value="HTH_ICLR"/>
    <property type="match status" value="1"/>
</dbReference>
<proteinExistence type="predicted"/>
<dbReference type="InterPro" id="IPR036390">
    <property type="entry name" value="WH_DNA-bd_sf"/>
</dbReference>
<dbReference type="EMBL" id="JACORU010000005">
    <property type="protein sequence ID" value="MBC5765654.1"/>
    <property type="molecule type" value="Genomic_DNA"/>
</dbReference>
<evidence type="ECO:0000313" key="6">
    <source>
        <dbReference type="EMBL" id="MBC5765654.1"/>
    </source>
</evidence>
<evidence type="ECO:0000256" key="1">
    <source>
        <dbReference type="ARBA" id="ARBA00023015"/>
    </source>
</evidence>
<dbReference type="PROSITE" id="PS51077">
    <property type="entry name" value="HTH_ICLR"/>
    <property type="match status" value="1"/>
</dbReference>
<feature type="domain" description="IclR-ED" evidence="5">
    <location>
        <begin position="81"/>
        <end position="260"/>
    </location>
</feature>
<dbReference type="RefSeq" id="WP_187082135.1">
    <property type="nucleotide sequence ID" value="NZ_JACORU010000005.1"/>
</dbReference>
<reference evidence="6" key="1">
    <citation type="submission" date="2020-08" db="EMBL/GenBank/DDBJ databases">
        <title>Ramlibacter sp. GTP1 16S ribosomal RNA gene genome sequencing and assembly.</title>
        <authorList>
            <person name="Kang M."/>
        </authorList>
    </citation>
    <scope>NUCLEOTIDE SEQUENCE</scope>
    <source>
        <strain evidence="6">GTP1</strain>
    </source>
</reference>
<keyword evidence="3" id="KW-0804">Transcription</keyword>
<evidence type="ECO:0000313" key="7">
    <source>
        <dbReference type="Proteomes" id="UP000596827"/>
    </source>
</evidence>
<dbReference type="Pfam" id="PF01614">
    <property type="entry name" value="IclR_C"/>
    <property type="match status" value="1"/>
</dbReference>
<dbReference type="PANTHER" id="PTHR30136">
    <property type="entry name" value="HELIX-TURN-HELIX TRANSCRIPTIONAL REGULATOR, ICLR FAMILY"/>
    <property type="match status" value="1"/>
</dbReference>
<protein>
    <submittedName>
        <fullName evidence="6">IclR family transcriptional regulator</fullName>
    </submittedName>
</protein>
<dbReference type="InterPro" id="IPR014757">
    <property type="entry name" value="Tscrpt_reg_IclR_C"/>
</dbReference>
<name>A0A923MAA9_9BURK</name>
<organism evidence="6 7">
    <name type="scientific">Ramlibacter albus</name>
    <dbReference type="NCBI Taxonomy" id="2079448"/>
    <lineage>
        <taxon>Bacteria</taxon>
        <taxon>Pseudomonadati</taxon>
        <taxon>Pseudomonadota</taxon>
        <taxon>Betaproteobacteria</taxon>
        <taxon>Burkholderiales</taxon>
        <taxon>Comamonadaceae</taxon>
        <taxon>Ramlibacter</taxon>
    </lineage>
</organism>
<dbReference type="Proteomes" id="UP000596827">
    <property type="component" value="Unassembled WGS sequence"/>
</dbReference>
<accession>A0A923MAA9</accession>
<dbReference type="Pfam" id="PF09339">
    <property type="entry name" value="HTH_IclR"/>
    <property type="match status" value="1"/>
</dbReference>
<dbReference type="GO" id="GO:0045892">
    <property type="term" value="P:negative regulation of DNA-templated transcription"/>
    <property type="evidence" value="ECO:0007669"/>
    <property type="project" value="TreeGrafter"/>
</dbReference>
<evidence type="ECO:0000256" key="2">
    <source>
        <dbReference type="ARBA" id="ARBA00023125"/>
    </source>
</evidence>
<dbReference type="GO" id="GO:0003677">
    <property type="term" value="F:DNA binding"/>
    <property type="evidence" value="ECO:0007669"/>
    <property type="project" value="UniProtKB-KW"/>
</dbReference>
<dbReference type="Gene3D" id="1.10.10.10">
    <property type="entry name" value="Winged helix-like DNA-binding domain superfamily/Winged helix DNA-binding domain"/>
    <property type="match status" value="1"/>
</dbReference>
<dbReference type="InterPro" id="IPR036388">
    <property type="entry name" value="WH-like_DNA-bd_sf"/>
</dbReference>
<sequence length="267" mass="27716">MNSSDPGEEGAARESRGIQSIEVGGQLLLALAHLARPTPLKDLAAEAGMNAAKAHPYLVSFGKLGLIQQDPATGYYGLGPLALQLGLISLQQVDPIRLASAELPALARTIGQTVGIAIWGNRGPTFVRLEEGPTAVHVNMRHGTVVSLRETASGKLFAAFMPREKVLDALSLEAGAPKQRLDPRFEAEVRKVREQRFASIVDGTVKGVSAISAPVFDGFGKMVLALTAIGPSAALSADPASKAAKELVRCADAISAKLGALPAAASA</sequence>
<dbReference type="AlphaFoldDB" id="A0A923MAA9"/>
<keyword evidence="2" id="KW-0238">DNA-binding</keyword>
<comment type="caution">
    <text evidence="6">The sequence shown here is derived from an EMBL/GenBank/DDBJ whole genome shotgun (WGS) entry which is preliminary data.</text>
</comment>
<keyword evidence="1" id="KW-0805">Transcription regulation</keyword>